<proteinExistence type="inferred from homology"/>
<dbReference type="Gene3D" id="2.40.170.20">
    <property type="entry name" value="TonB-dependent receptor, beta-barrel domain"/>
    <property type="match status" value="1"/>
</dbReference>
<evidence type="ECO:0000256" key="1">
    <source>
        <dbReference type="ARBA" id="ARBA00004571"/>
    </source>
</evidence>
<evidence type="ECO:0000256" key="4">
    <source>
        <dbReference type="ARBA" id="ARBA00022692"/>
    </source>
</evidence>
<evidence type="ECO:0000256" key="2">
    <source>
        <dbReference type="ARBA" id="ARBA00022448"/>
    </source>
</evidence>
<dbReference type="PANTHER" id="PTHR30069">
    <property type="entry name" value="TONB-DEPENDENT OUTER MEMBRANE RECEPTOR"/>
    <property type="match status" value="1"/>
</dbReference>
<reference evidence="15 16" key="1">
    <citation type="submission" date="2014-07" db="EMBL/GenBank/DDBJ databases">
        <authorList>
            <person name="McCorrison J."/>
            <person name="Sanka R."/>
            <person name="Torralba M."/>
            <person name="Gillis M."/>
            <person name="Haft D.H."/>
            <person name="Methe B."/>
            <person name="Sutton G."/>
            <person name="Nelson K.E."/>
        </authorList>
    </citation>
    <scope>NUCLEOTIDE SEQUENCE [LARGE SCALE GENOMIC DNA]</scope>
    <source>
        <strain evidence="15 16">DNF00320</strain>
    </source>
</reference>
<evidence type="ECO:0000259" key="13">
    <source>
        <dbReference type="Pfam" id="PF00593"/>
    </source>
</evidence>
<keyword evidence="3 10" id="KW-1134">Transmembrane beta strand</keyword>
<evidence type="ECO:0000256" key="8">
    <source>
        <dbReference type="ARBA" id="ARBA00023170"/>
    </source>
</evidence>
<feature type="domain" description="TonB-dependent receptor-like beta-barrel" evidence="13">
    <location>
        <begin position="222"/>
        <end position="667"/>
    </location>
</feature>
<evidence type="ECO:0000256" key="11">
    <source>
        <dbReference type="RuleBase" id="RU003357"/>
    </source>
</evidence>
<evidence type="ECO:0000256" key="6">
    <source>
        <dbReference type="ARBA" id="ARBA00023077"/>
    </source>
</evidence>
<keyword evidence="5" id="KW-0732">Signal</keyword>
<dbReference type="PANTHER" id="PTHR30069:SF29">
    <property type="entry name" value="HEMOGLOBIN AND HEMOGLOBIN-HAPTOGLOBIN-BINDING PROTEIN 1-RELATED"/>
    <property type="match status" value="1"/>
</dbReference>
<keyword evidence="8" id="KW-0675">Receptor</keyword>
<feature type="domain" description="TonB-dependent receptor plug" evidence="14">
    <location>
        <begin position="88"/>
        <end position="192"/>
    </location>
</feature>
<dbReference type="RefSeq" id="WP_036868067.1">
    <property type="nucleotide sequence ID" value="NZ_JRNQ01000068.1"/>
</dbReference>
<evidence type="ECO:0000256" key="5">
    <source>
        <dbReference type="ARBA" id="ARBA00022729"/>
    </source>
</evidence>
<dbReference type="Pfam" id="PF07715">
    <property type="entry name" value="Plug"/>
    <property type="match status" value="1"/>
</dbReference>
<comment type="caution">
    <text evidence="15">The sequence shown here is derived from an EMBL/GenBank/DDBJ whole genome shotgun (WGS) entry which is preliminary data.</text>
</comment>
<feature type="transmembrane region" description="Helical" evidence="12">
    <location>
        <begin position="21"/>
        <end position="42"/>
    </location>
</feature>
<dbReference type="EMBL" id="JRNQ01000068">
    <property type="protein sequence ID" value="KGF43742.1"/>
    <property type="molecule type" value="Genomic_DNA"/>
</dbReference>
<dbReference type="GO" id="GO:0009279">
    <property type="term" value="C:cell outer membrane"/>
    <property type="evidence" value="ECO:0007669"/>
    <property type="project" value="UniProtKB-SubCell"/>
</dbReference>
<organism evidence="15 16">
    <name type="scientific">Prevotella bivia DNF00320</name>
    <dbReference type="NCBI Taxonomy" id="1401068"/>
    <lineage>
        <taxon>Bacteria</taxon>
        <taxon>Pseudomonadati</taxon>
        <taxon>Bacteroidota</taxon>
        <taxon>Bacteroidia</taxon>
        <taxon>Bacteroidales</taxon>
        <taxon>Prevotellaceae</taxon>
        <taxon>Prevotella</taxon>
    </lineage>
</organism>
<gene>
    <name evidence="15" type="ORF">HMPREF0647_09175</name>
</gene>
<sequence length="693" mass="78412">MYKTNFNKRSVIKFKHFSRRGYSLFSVLGKEVVIGVLSVATLQHATAKSMSNEGIKASNDSTQLNQSRVVAMDEVCITGSRAPLAVSEQVRKVTVLSGDELQHAPVQSINDLIKYAAGVDVRQRGPIGAQTDVSIRGGNQEQIAVLLNGINICDPQTGHNAFDFPLDISHIKRIEILEGPAGRVYGTSSLLGAINIITQTPQKSSLDIHTDGGSYGYFSVGARGNITNNHWTNQLSTNFTRSDGYLRNTAGGLNADYKTTKLFYDGAYDNRLWKLNWYAGLSIKDFGSNTFYGVKYDDQFEHTTKLYTAIQAGNKVGKLRVHPSVYWNRGWDRFELYRNAPDKFSFNYHRTDVLGANLNAYYIWSNTHKTAFGVEVRNENWMSNKLGDPLDTPHSIQGTNEQYQRGLERTNTQFYVEHNITTNHLTISSGFIGIKNSQADMPLKFFPSVDVSYRFSRNWQLYASYNTALRMPSFTELFYKLAGFKPDKHLRPEELTAYEVGAKYNTDYIIATASVFYNHHNHLIDWISDGSKDVNNSPIWKSVNYGVINDLGIEFSSKLMLSKIFPSQHILKTFKLSYCYLNQDKEVAANITSKYVLDYLKHKLVAGLDMSLIKKLNLTLDYRFQHRMNNYLDLEGKRHNYGSYGIVDARLSWDDKNWSAYITGNNILGCHYVDVANVKQPGVWVVAGVSFKL</sequence>
<dbReference type="Gene3D" id="2.170.130.10">
    <property type="entry name" value="TonB-dependent receptor, plug domain"/>
    <property type="match status" value="1"/>
</dbReference>
<evidence type="ECO:0000256" key="7">
    <source>
        <dbReference type="ARBA" id="ARBA00023136"/>
    </source>
</evidence>
<dbReference type="GO" id="GO:0044718">
    <property type="term" value="P:siderophore transmembrane transport"/>
    <property type="evidence" value="ECO:0007669"/>
    <property type="project" value="TreeGrafter"/>
</dbReference>
<dbReference type="Proteomes" id="UP000029525">
    <property type="component" value="Unassembled WGS sequence"/>
</dbReference>
<dbReference type="Pfam" id="PF00593">
    <property type="entry name" value="TonB_dep_Rec_b-barrel"/>
    <property type="match status" value="1"/>
</dbReference>
<comment type="similarity">
    <text evidence="10 11">Belongs to the TonB-dependent receptor family.</text>
</comment>
<dbReference type="InterPro" id="IPR037066">
    <property type="entry name" value="Plug_dom_sf"/>
</dbReference>
<dbReference type="PROSITE" id="PS52016">
    <property type="entry name" value="TONB_DEPENDENT_REC_3"/>
    <property type="match status" value="1"/>
</dbReference>
<evidence type="ECO:0000256" key="3">
    <source>
        <dbReference type="ARBA" id="ARBA00022452"/>
    </source>
</evidence>
<accession>A0A096BM43</accession>
<comment type="subcellular location">
    <subcellularLocation>
        <location evidence="1 10">Cell outer membrane</location>
        <topology evidence="1 10">Multi-pass membrane protein</topology>
    </subcellularLocation>
</comment>
<dbReference type="SUPFAM" id="SSF56935">
    <property type="entry name" value="Porins"/>
    <property type="match status" value="1"/>
</dbReference>
<protein>
    <submittedName>
        <fullName evidence="15">Peptidase</fullName>
    </submittedName>
</protein>
<evidence type="ECO:0000256" key="12">
    <source>
        <dbReference type="SAM" id="Phobius"/>
    </source>
</evidence>
<dbReference type="InterPro" id="IPR000531">
    <property type="entry name" value="Beta-barrel_TonB"/>
</dbReference>
<keyword evidence="9 10" id="KW-0998">Cell outer membrane</keyword>
<dbReference type="AlphaFoldDB" id="A0A096BM43"/>
<evidence type="ECO:0000256" key="9">
    <source>
        <dbReference type="ARBA" id="ARBA00023237"/>
    </source>
</evidence>
<keyword evidence="12" id="KW-1133">Transmembrane helix</keyword>
<evidence type="ECO:0000313" key="15">
    <source>
        <dbReference type="EMBL" id="KGF43742.1"/>
    </source>
</evidence>
<dbReference type="OrthoDB" id="9758472at2"/>
<dbReference type="InterPro" id="IPR012910">
    <property type="entry name" value="Plug_dom"/>
</dbReference>
<keyword evidence="6 11" id="KW-0798">TonB box</keyword>
<dbReference type="InterPro" id="IPR036942">
    <property type="entry name" value="Beta-barrel_TonB_sf"/>
</dbReference>
<dbReference type="InterPro" id="IPR039426">
    <property type="entry name" value="TonB-dep_rcpt-like"/>
</dbReference>
<keyword evidence="2 10" id="KW-0813">Transport</keyword>
<keyword evidence="4 10" id="KW-0812">Transmembrane</keyword>
<evidence type="ECO:0000259" key="14">
    <source>
        <dbReference type="Pfam" id="PF07715"/>
    </source>
</evidence>
<name>A0A096BM43_9BACT</name>
<evidence type="ECO:0000313" key="16">
    <source>
        <dbReference type="Proteomes" id="UP000029525"/>
    </source>
</evidence>
<dbReference type="GO" id="GO:0015344">
    <property type="term" value="F:siderophore uptake transmembrane transporter activity"/>
    <property type="evidence" value="ECO:0007669"/>
    <property type="project" value="TreeGrafter"/>
</dbReference>
<evidence type="ECO:0000256" key="10">
    <source>
        <dbReference type="PROSITE-ProRule" id="PRU01360"/>
    </source>
</evidence>
<keyword evidence="7 10" id="KW-0472">Membrane</keyword>